<keyword evidence="3" id="KW-1185">Reference proteome</keyword>
<dbReference type="PANTHER" id="PTHR10992">
    <property type="entry name" value="METHYLESTERASE FAMILY MEMBER"/>
    <property type="match status" value="1"/>
</dbReference>
<dbReference type="Gene3D" id="3.40.50.1820">
    <property type="entry name" value="alpha/beta hydrolase"/>
    <property type="match status" value="1"/>
</dbReference>
<dbReference type="GO" id="GO:0080032">
    <property type="term" value="F:methyl jasmonate esterase activity"/>
    <property type="evidence" value="ECO:0007669"/>
    <property type="project" value="TreeGrafter"/>
</dbReference>
<proteinExistence type="predicted"/>
<dbReference type="InterPro" id="IPR029058">
    <property type="entry name" value="AB_hydrolase_fold"/>
</dbReference>
<evidence type="ECO:0000313" key="2">
    <source>
        <dbReference type="EMBL" id="KAK4416243.1"/>
    </source>
</evidence>
<evidence type="ECO:0000256" key="1">
    <source>
        <dbReference type="ARBA" id="ARBA00022801"/>
    </source>
</evidence>
<reference evidence="2" key="2">
    <citation type="journal article" date="2024" name="Plant">
        <title>Genomic evolution and insights into agronomic trait innovations of Sesamum species.</title>
        <authorList>
            <person name="Miao H."/>
            <person name="Wang L."/>
            <person name="Qu L."/>
            <person name="Liu H."/>
            <person name="Sun Y."/>
            <person name="Le M."/>
            <person name="Wang Q."/>
            <person name="Wei S."/>
            <person name="Zheng Y."/>
            <person name="Lin W."/>
            <person name="Duan Y."/>
            <person name="Cao H."/>
            <person name="Xiong S."/>
            <person name="Wang X."/>
            <person name="Wei L."/>
            <person name="Li C."/>
            <person name="Ma Q."/>
            <person name="Ju M."/>
            <person name="Zhao R."/>
            <person name="Li G."/>
            <person name="Mu C."/>
            <person name="Tian Q."/>
            <person name="Mei H."/>
            <person name="Zhang T."/>
            <person name="Gao T."/>
            <person name="Zhang H."/>
        </authorList>
    </citation>
    <scope>NUCLEOTIDE SEQUENCE</scope>
    <source>
        <strain evidence="2">3651</strain>
    </source>
</reference>
<dbReference type="PANTHER" id="PTHR10992:SF1083">
    <property type="entry name" value="METHYLESTERASE 1"/>
    <property type="match status" value="1"/>
</dbReference>
<organism evidence="2 3">
    <name type="scientific">Sesamum alatum</name>
    <dbReference type="NCBI Taxonomy" id="300844"/>
    <lineage>
        <taxon>Eukaryota</taxon>
        <taxon>Viridiplantae</taxon>
        <taxon>Streptophyta</taxon>
        <taxon>Embryophyta</taxon>
        <taxon>Tracheophyta</taxon>
        <taxon>Spermatophyta</taxon>
        <taxon>Magnoliopsida</taxon>
        <taxon>eudicotyledons</taxon>
        <taxon>Gunneridae</taxon>
        <taxon>Pentapetalae</taxon>
        <taxon>asterids</taxon>
        <taxon>lamiids</taxon>
        <taxon>Lamiales</taxon>
        <taxon>Pedaliaceae</taxon>
        <taxon>Sesamum</taxon>
    </lineage>
</organism>
<name>A0AAE1XQP3_9LAMI</name>
<protein>
    <submittedName>
        <fullName evidence="2">Salicylic acid-binding protein 2</fullName>
    </submittedName>
</protein>
<dbReference type="InterPro" id="IPR045889">
    <property type="entry name" value="MES/HNL"/>
</dbReference>
<sequence length="149" mass="17003">MCFFFFNGKYLERTPPEEWLDTKFLPYGSAEENLTSMLFGPNFISSKLYNLCSPQDVALVNMLLRPSSLLLPDLSNKSPFSEEGFGSLKRVYIVCPEDKAIPVDFQRWLVGTIGVDQVKEIEDADHMAMLSKPQELCQCLLEIISQYYA</sequence>
<dbReference type="AlphaFoldDB" id="A0AAE1XQP3"/>
<dbReference type="GO" id="GO:0009694">
    <property type="term" value="P:jasmonic acid metabolic process"/>
    <property type="evidence" value="ECO:0007669"/>
    <property type="project" value="TreeGrafter"/>
</dbReference>
<accession>A0AAE1XQP3</accession>
<dbReference type="GO" id="GO:0080031">
    <property type="term" value="F:methyl salicylate esterase activity"/>
    <property type="evidence" value="ECO:0007669"/>
    <property type="project" value="TreeGrafter"/>
</dbReference>
<dbReference type="Proteomes" id="UP001293254">
    <property type="component" value="Unassembled WGS sequence"/>
</dbReference>
<dbReference type="GO" id="GO:0080030">
    <property type="term" value="F:methyl indole-3-acetate esterase activity"/>
    <property type="evidence" value="ECO:0007669"/>
    <property type="project" value="TreeGrafter"/>
</dbReference>
<comment type="caution">
    <text evidence="2">The sequence shown here is derived from an EMBL/GenBank/DDBJ whole genome shotgun (WGS) entry which is preliminary data.</text>
</comment>
<keyword evidence="1" id="KW-0378">Hydrolase</keyword>
<dbReference type="GO" id="GO:0009696">
    <property type="term" value="P:salicylic acid metabolic process"/>
    <property type="evidence" value="ECO:0007669"/>
    <property type="project" value="TreeGrafter"/>
</dbReference>
<reference evidence="2" key="1">
    <citation type="submission" date="2020-06" db="EMBL/GenBank/DDBJ databases">
        <authorList>
            <person name="Li T."/>
            <person name="Hu X."/>
            <person name="Zhang T."/>
            <person name="Song X."/>
            <person name="Zhang H."/>
            <person name="Dai N."/>
            <person name="Sheng W."/>
            <person name="Hou X."/>
            <person name="Wei L."/>
        </authorList>
    </citation>
    <scope>NUCLEOTIDE SEQUENCE</scope>
    <source>
        <strain evidence="2">3651</strain>
        <tissue evidence="2">Leaf</tissue>
    </source>
</reference>
<dbReference type="SUPFAM" id="SSF53474">
    <property type="entry name" value="alpha/beta-Hydrolases"/>
    <property type="match status" value="1"/>
</dbReference>
<evidence type="ECO:0000313" key="3">
    <source>
        <dbReference type="Proteomes" id="UP001293254"/>
    </source>
</evidence>
<dbReference type="EMBL" id="JACGWO010000010">
    <property type="protein sequence ID" value="KAK4416243.1"/>
    <property type="molecule type" value="Genomic_DNA"/>
</dbReference>
<gene>
    <name evidence="2" type="ORF">Salat_2449800</name>
</gene>